<dbReference type="EMBL" id="JAVRQU010000005">
    <property type="protein sequence ID" value="KAK5702759.1"/>
    <property type="molecule type" value="Genomic_DNA"/>
</dbReference>
<comment type="caution">
    <text evidence="1">The sequence shown here is derived from an EMBL/GenBank/DDBJ whole genome shotgun (WGS) entry which is preliminary data.</text>
</comment>
<gene>
    <name evidence="1" type="ORF">LTR97_003705</name>
</gene>
<protein>
    <submittedName>
        <fullName evidence="1">Uncharacterized protein</fullName>
    </submittedName>
</protein>
<reference evidence="1" key="1">
    <citation type="submission" date="2023-08" db="EMBL/GenBank/DDBJ databases">
        <title>Black Yeasts Isolated from many extreme environments.</title>
        <authorList>
            <person name="Coleine C."/>
            <person name="Stajich J.E."/>
            <person name="Selbmann L."/>
        </authorList>
    </citation>
    <scope>NUCLEOTIDE SEQUENCE</scope>
    <source>
        <strain evidence="1">CCFEE 5810</strain>
    </source>
</reference>
<sequence>MADDLEQPDSGMDKNLNLKTSDMGDTVLEPAAMVDKPCHFLKIAKELRLQIYGLRGMVVGLPAEDAGGILPFIGGPEECEGRVYPSILGTCQQIYNEAQQTLHSPHELLFVICLDTHGRERGTVRGGKYYDKHNGPFSHTSIHHIRSLELITVQLAKGTGDMEKMMAHTSFFTHHLKDVNKVQKLEVFVNMDDCPCDPEELQEYMMLFLTLLKMWSNLGTGAVKTIEVYGSGSGYYDVKSLCEFGEGEWSFPCRDEIPARHVAMFNAIKEALPGSITTMNND</sequence>
<evidence type="ECO:0000313" key="2">
    <source>
        <dbReference type="Proteomes" id="UP001310594"/>
    </source>
</evidence>
<dbReference type="Proteomes" id="UP001310594">
    <property type="component" value="Unassembled WGS sequence"/>
</dbReference>
<name>A0AAN7VUG2_9PEZI</name>
<proteinExistence type="predicted"/>
<organism evidence="1 2">
    <name type="scientific">Elasticomyces elasticus</name>
    <dbReference type="NCBI Taxonomy" id="574655"/>
    <lineage>
        <taxon>Eukaryota</taxon>
        <taxon>Fungi</taxon>
        <taxon>Dikarya</taxon>
        <taxon>Ascomycota</taxon>
        <taxon>Pezizomycotina</taxon>
        <taxon>Dothideomycetes</taxon>
        <taxon>Dothideomycetidae</taxon>
        <taxon>Mycosphaerellales</taxon>
        <taxon>Teratosphaeriaceae</taxon>
        <taxon>Elasticomyces</taxon>
    </lineage>
</organism>
<accession>A0AAN7VUG2</accession>
<evidence type="ECO:0000313" key="1">
    <source>
        <dbReference type="EMBL" id="KAK5702759.1"/>
    </source>
</evidence>
<dbReference type="AlphaFoldDB" id="A0AAN7VUG2"/>